<comment type="caution">
    <text evidence="1">The sequence shown here is derived from an EMBL/GenBank/DDBJ whole genome shotgun (WGS) entry which is preliminary data.</text>
</comment>
<gene>
    <name evidence="1" type="ORF">MKO06_01685</name>
</gene>
<dbReference type="SUPFAM" id="SSF158682">
    <property type="entry name" value="TerB-like"/>
    <property type="match status" value="1"/>
</dbReference>
<proteinExistence type="predicted"/>
<dbReference type="Proteomes" id="UP001155280">
    <property type="component" value="Unassembled WGS sequence"/>
</dbReference>
<dbReference type="EMBL" id="JANCNS010000001">
    <property type="protein sequence ID" value="MCP9198599.1"/>
    <property type="molecule type" value="Genomic_DNA"/>
</dbReference>
<dbReference type="RefSeq" id="WP_241550606.1">
    <property type="nucleotide sequence ID" value="NZ_JANCNS010000001.1"/>
</dbReference>
<reference evidence="1" key="1">
    <citation type="submission" date="2022-07" db="EMBL/GenBank/DDBJ databases">
        <title>Gramela sediminis sp. nov., isolated from deep-sea sediment of the Indian Ocean.</title>
        <authorList>
            <person name="Shi H."/>
        </authorList>
    </citation>
    <scope>NUCLEOTIDE SEQUENCE</scope>
    <source>
        <strain evidence="1">GC03-9</strain>
    </source>
</reference>
<dbReference type="AlphaFoldDB" id="A0A9X2KVV3"/>
<protein>
    <recommendedName>
        <fullName evidence="3">Tellurite resistance protein TerB</fullName>
    </recommendedName>
</protein>
<evidence type="ECO:0000313" key="2">
    <source>
        <dbReference type="Proteomes" id="UP001155280"/>
    </source>
</evidence>
<name>A0A9X2KVV3_9FLAO</name>
<dbReference type="Gene3D" id="1.10.3680.10">
    <property type="entry name" value="TerB-like"/>
    <property type="match status" value="1"/>
</dbReference>
<sequence length="111" mass="13256">MKTQNGQWSKTELQAYILLMCANADNHITPEEIELIRMNVDEMSFEKIYSEFIRDNENDSLDKIGDAIALHEYSHRELDHLKFEMNRIFLSDKKYLLMELNLKKILDNIIY</sequence>
<accession>A0A9X2KVV3</accession>
<dbReference type="InterPro" id="IPR029024">
    <property type="entry name" value="TerB-like"/>
</dbReference>
<organism evidence="1 2">
    <name type="scientific">Christiangramia oceanisediminis</name>
    <dbReference type="NCBI Taxonomy" id="2920386"/>
    <lineage>
        <taxon>Bacteria</taxon>
        <taxon>Pseudomonadati</taxon>
        <taxon>Bacteroidota</taxon>
        <taxon>Flavobacteriia</taxon>
        <taxon>Flavobacteriales</taxon>
        <taxon>Flavobacteriaceae</taxon>
        <taxon>Christiangramia</taxon>
    </lineage>
</organism>
<keyword evidence="2" id="KW-1185">Reference proteome</keyword>
<evidence type="ECO:0000313" key="1">
    <source>
        <dbReference type="EMBL" id="MCP9198599.1"/>
    </source>
</evidence>
<evidence type="ECO:0008006" key="3">
    <source>
        <dbReference type="Google" id="ProtNLM"/>
    </source>
</evidence>